<evidence type="ECO:0000256" key="3">
    <source>
        <dbReference type="ARBA" id="ARBA00011245"/>
    </source>
</evidence>
<dbReference type="Pfam" id="PF00293">
    <property type="entry name" value="NUDIX"/>
    <property type="match status" value="1"/>
</dbReference>
<dbReference type="PROSITE" id="PS51462">
    <property type="entry name" value="NUDIX"/>
    <property type="match status" value="1"/>
</dbReference>
<keyword evidence="6" id="KW-0460">Magnesium</keyword>
<evidence type="ECO:0000256" key="2">
    <source>
        <dbReference type="ARBA" id="ARBA00007608"/>
    </source>
</evidence>
<dbReference type="STRING" id="314278.NB231_00055"/>
<comment type="similarity">
    <text evidence="2 6">Belongs to the Nudix hydrolase family. NudJ subfamily.</text>
</comment>
<evidence type="ECO:0000259" key="7">
    <source>
        <dbReference type="PROSITE" id="PS51462"/>
    </source>
</evidence>
<reference evidence="8 9" key="1">
    <citation type="submission" date="2006-02" db="EMBL/GenBank/DDBJ databases">
        <authorList>
            <person name="Waterbury J."/>
            <person name="Ferriera S."/>
            <person name="Johnson J."/>
            <person name="Kravitz S."/>
            <person name="Halpern A."/>
            <person name="Remington K."/>
            <person name="Beeson K."/>
            <person name="Tran B."/>
            <person name="Rogers Y.-H."/>
            <person name="Friedman R."/>
            <person name="Venter J.C."/>
        </authorList>
    </citation>
    <scope>NUCLEOTIDE SEQUENCE [LARGE SCALE GENOMIC DNA]</scope>
    <source>
        <strain evidence="8 9">Nb-231</strain>
    </source>
</reference>
<dbReference type="InterPro" id="IPR000086">
    <property type="entry name" value="NUDIX_hydrolase_dom"/>
</dbReference>
<evidence type="ECO:0000313" key="8">
    <source>
        <dbReference type="EMBL" id="EAR20930.1"/>
    </source>
</evidence>
<dbReference type="PROSITE" id="PS00893">
    <property type="entry name" value="NUDIX_BOX"/>
    <property type="match status" value="1"/>
</dbReference>
<dbReference type="InterPro" id="IPR033713">
    <property type="entry name" value="NudJ"/>
</dbReference>
<evidence type="ECO:0000313" key="9">
    <source>
        <dbReference type="Proteomes" id="UP000003374"/>
    </source>
</evidence>
<comment type="caution">
    <text evidence="8">The sequence shown here is derived from an EMBL/GenBank/DDBJ whole genome shotgun (WGS) entry which is preliminary data.</text>
</comment>
<dbReference type="Gene3D" id="3.90.79.10">
    <property type="entry name" value="Nucleoside Triphosphate Pyrophosphohydrolase"/>
    <property type="match status" value="1"/>
</dbReference>
<evidence type="ECO:0000256" key="1">
    <source>
        <dbReference type="ARBA" id="ARBA00001946"/>
    </source>
</evidence>
<dbReference type="InterPro" id="IPR015797">
    <property type="entry name" value="NUDIX_hydrolase-like_dom_sf"/>
</dbReference>
<dbReference type="CDD" id="cd03675">
    <property type="entry name" value="NUDIX_Hydrolase"/>
    <property type="match status" value="1"/>
</dbReference>
<comment type="subunit">
    <text evidence="3 6">Monomer.</text>
</comment>
<name>A4BTH4_9GAMM</name>
<protein>
    <recommendedName>
        <fullName evidence="4 6">Phosphatase NudJ</fullName>
        <ecNumber evidence="6">3.6.1.-</ecNumber>
    </recommendedName>
</protein>
<proteinExistence type="inferred from homology"/>
<evidence type="ECO:0000256" key="6">
    <source>
        <dbReference type="RuleBase" id="RU364043"/>
    </source>
</evidence>
<dbReference type="SUPFAM" id="SSF55811">
    <property type="entry name" value="Nudix"/>
    <property type="match status" value="1"/>
</dbReference>
<feature type="domain" description="Nudix hydrolase" evidence="7">
    <location>
        <begin position="5"/>
        <end position="146"/>
    </location>
</feature>
<evidence type="ECO:0000256" key="4">
    <source>
        <dbReference type="ARBA" id="ARBA00015552"/>
    </source>
</evidence>
<gene>
    <name evidence="6" type="primary">nudJ</name>
    <name evidence="8" type="ORF">NB231_00055</name>
</gene>
<sequence length="150" mass="17099">MTVWKPHVTVAAVVERANRFLMVEETAEGRRVLNQPAGHLEPGESLLEAMVRETREETGWEVEGLALVGIYRWPPHPNHSKTFLRVTFAARALSHNPHQALDKGILGTHWLTRDELTAAVEWLRSPLVLQSATDYLAGRRYPLELFRDLE</sequence>
<dbReference type="OrthoDB" id="8594221at2"/>
<dbReference type="GO" id="GO:0017110">
    <property type="term" value="F:nucleoside diphosphate phosphatase activity"/>
    <property type="evidence" value="ECO:0007669"/>
    <property type="project" value="InterPro"/>
</dbReference>
<dbReference type="HOGENOM" id="CLU_037162_6_1_6"/>
<keyword evidence="5 6" id="KW-0378">Hydrolase</keyword>
<dbReference type="eggNOG" id="COG1051">
    <property type="taxonomic scope" value="Bacteria"/>
</dbReference>
<evidence type="ECO:0000256" key="5">
    <source>
        <dbReference type="ARBA" id="ARBA00022801"/>
    </source>
</evidence>
<comment type="cofactor">
    <cofactor evidence="1 6">
        <name>Mg(2+)</name>
        <dbReference type="ChEBI" id="CHEBI:18420"/>
    </cofactor>
</comment>
<dbReference type="GO" id="GO:0017111">
    <property type="term" value="F:ribonucleoside triphosphate phosphatase activity"/>
    <property type="evidence" value="ECO:0007669"/>
    <property type="project" value="InterPro"/>
</dbReference>
<dbReference type="InterPro" id="IPR020084">
    <property type="entry name" value="NUDIX_hydrolase_CS"/>
</dbReference>
<accession>A4BTH4</accession>
<dbReference type="GO" id="GO:0004787">
    <property type="term" value="F:thiamine diphosphate phosphatase activity"/>
    <property type="evidence" value="ECO:0007669"/>
    <property type="project" value="InterPro"/>
</dbReference>
<dbReference type="PANTHER" id="PTHR43222">
    <property type="entry name" value="NUDIX HYDROLASE 23"/>
    <property type="match status" value="1"/>
</dbReference>
<dbReference type="AlphaFoldDB" id="A4BTH4"/>
<dbReference type="EMBL" id="AAOF01000014">
    <property type="protein sequence ID" value="EAR20930.1"/>
    <property type="molecule type" value="Genomic_DNA"/>
</dbReference>
<dbReference type="Proteomes" id="UP000003374">
    <property type="component" value="Unassembled WGS sequence"/>
</dbReference>
<keyword evidence="9" id="KW-1185">Reference proteome</keyword>
<organism evidence="8 9">
    <name type="scientific">Nitrococcus mobilis Nb-231</name>
    <dbReference type="NCBI Taxonomy" id="314278"/>
    <lineage>
        <taxon>Bacteria</taxon>
        <taxon>Pseudomonadati</taxon>
        <taxon>Pseudomonadota</taxon>
        <taxon>Gammaproteobacteria</taxon>
        <taxon>Chromatiales</taxon>
        <taxon>Ectothiorhodospiraceae</taxon>
        <taxon>Nitrococcus</taxon>
    </lineage>
</organism>
<dbReference type="EC" id="3.6.1.-" evidence="6"/>
<dbReference type="PANTHER" id="PTHR43222:SF11">
    <property type="entry name" value="PHOSPHATASE NUDJ"/>
    <property type="match status" value="1"/>
</dbReference>
<dbReference type="RefSeq" id="WP_004998517.1">
    <property type="nucleotide sequence ID" value="NZ_CH672427.1"/>
</dbReference>